<proteinExistence type="predicted"/>
<accession>A0AAW1CRP9</accession>
<feature type="region of interest" description="Disordered" evidence="1">
    <location>
        <begin position="23"/>
        <end position="120"/>
    </location>
</feature>
<evidence type="ECO:0000256" key="1">
    <source>
        <dbReference type="SAM" id="MobiDB-lite"/>
    </source>
</evidence>
<comment type="caution">
    <text evidence="2">The sequence shown here is derived from an EMBL/GenBank/DDBJ whole genome shotgun (WGS) entry which is preliminary data.</text>
</comment>
<keyword evidence="3" id="KW-1185">Reference proteome</keyword>
<name>A0AAW1CRP9_9HEMI</name>
<organism evidence="2 3">
    <name type="scientific">Rhynocoris fuscipes</name>
    <dbReference type="NCBI Taxonomy" id="488301"/>
    <lineage>
        <taxon>Eukaryota</taxon>
        <taxon>Metazoa</taxon>
        <taxon>Ecdysozoa</taxon>
        <taxon>Arthropoda</taxon>
        <taxon>Hexapoda</taxon>
        <taxon>Insecta</taxon>
        <taxon>Pterygota</taxon>
        <taxon>Neoptera</taxon>
        <taxon>Paraneoptera</taxon>
        <taxon>Hemiptera</taxon>
        <taxon>Heteroptera</taxon>
        <taxon>Panheteroptera</taxon>
        <taxon>Cimicomorpha</taxon>
        <taxon>Reduviidae</taxon>
        <taxon>Harpactorinae</taxon>
        <taxon>Harpactorini</taxon>
        <taxon>Rhynocoris</taxon>
    </lineage>
</organism>
<evidence type="ECO:0000313" key="2">
    <source>
        <dbReference type="EMBL" id="KAK9501274.1"/>
    </source>
</evidence>
<evidence type="ECO:0000313" key="3">
    <source>
        <dbReference type="Proteomes" id="UP001461498"/>
    </source>
</evidence>
<feature type="compositionally biased region" description="Polar residues" evidence="1">
    <location>
        <begin position="23"/>
        <end position="32"/>
    </location>
</feature>
<protein>
    <submittedName>
        <fullName evidence="2">Uncharacterized protein</fullName>
    </submittedName>
</protein>
<dbReference type="Proteomes" id="UP001461498">
    <property type="component" value="Unassembled WGS sequence"/>
</dbReference>
<sequence length="120" mass="13205">MSNTSEPTTGRYVSIVDLTSTSECLSDGSTESGVCLEDENTTPVSAVTLIRLEGRPPVSYDEDHEGDKEDNDDEEEEEDDDEEEEEEEEEADDDDDEDQSSEGNKLDQLLNGGASDHEVL</sequence>
<feature type="compositionally biased region" description="Acidic residues" evidence="1">
    <location>
        <begin position="60"/>
        <end position="100"/>
    </location>
</feature>
<gene>
    <name evidence="2" type="ORF">O3M35_012016</name>
</gene>
<reference evidence="2 3" key="1">
    <citation type="submission" date="2022-12" db="EMBL/GenBank/DDBJ databases">
        <title>Chromosome-level genome assembly of true bugs.</title>
        <authorList>
            <person name="Ma L."/>
            <person name="Li H."/>
        </authorList>
    </citation>
    <scope>NUCLEOTIDE SEQUENCE [LARGE SCALE GENOMIC DNA]</scope>
    <source>
        <strain evidence="2">Lab_2022b</strain>
    </source>
</reference>
<dbReference type="AlphaFoldDB" id="A0AAW1CRP9"/>
<dbReference type="EMBL" id="JAPXFL010000009">
    <property type="protein sequence ID" value="KAK9501274.1"/>
    <property type="molecule type" value="Genomic_DNA"/>
</dbReference>